<proteinExistence type="predicted"/>
<evidence type="ECO:0000313" key="2">
    <source>
        <dbReference type="Proteomes" id="UP000002663"/>
    </source>
</evidence>
<reference evidence="1 2" key="1">
    <citation type="submission" date="2011-01" db="EMBL/GenBank/DDBJ databases">
        <title>Whole genome sequence of Tetragenococcus halophilus NBRC 12172.</title>
        <authorList>
            <person name="Nakazawa H."/>
            <person name="Omata S."/>
            <person name="Koga C."/>
            <person name="Watanabe Y."/>
            <person name="Katano Y."/>
            <person name="Ito N."/>
            <person name="Tsukatani N."/>
            <person name="Ankai A."/>
            <person name="Oguchi A."/>
            <person name="Fukui S."/>
            <person name="Yashiro I."/>
            <person name="Kamata S."/>
            <person name="Hashimoto Y."/>
            <person name="Yamazaki J."/>
            <person name="Taguchi H."/>
            <person name="Tanaka A."/>
            <person name="Koyama T."/>
            <person name="Ichige A."/>
            <person name="Hanya Y."/>
            <person name="Tanikawa S."/>
            <person name="Yamazaki S."/>
            <person name="Fujita N."/>
        </authorList>
    </citation>
    <scope>NUCLEOTIDE SEQUENCE [LARGE SCALE GENOMIC DNA]</scope>
    <source>
        <strain evidence="2">DSM 20338 / JCM 20259 / NCIMB 9735 / NBRC 12172</strain>
    </source>
</reference>
<sequence>MTLFFGQNIKKKTIYPSQRFYAAFGLILLQHISTPFEIPCEKRFLKIEYSFV</sequence>
<accession>A0AAN1VQA0</accession>
<name>A0AAN1VQA0_TETHN</name>
<dbReference type="Proteomes" id="UP000002663">
    <property type="component" value="Chromosome"/>
</dbReference>
<gene>
    <name evidence="1" type="ordered locus">TEH_04560</name>
</gene>
<organism evidence="1 2">
    <name type="scientific">Tetragenococcus halophilus (strain DSM 20338 / JCM 20259 / NCIMB 9735 / NBRC 12172)</name>
    <name type="common">Pediococcus halophilus</name>
    <dbReference type="NCBI Taxonomy" id="945021"/>
    <lineage>
        <taxon>Bacteria</taxon>
        <taxon>Bacillati</taxon>
        <taxon>Bacillota</taxon>
        <taxon>Bacilli</taxon>
        <taxon>Lactobacillales</taxon>
        <taxon>Enterococcaceae</taxon>
        <taxon>Tetragenococcus</taxon>
    </lineage>
</organism>
<dbReference type="EMBL" id="AP012046">
    <property type="protein sequence ID" value="BAK93783.1"/>
    <property type="molecule type" value="Genomic_DNA"/>
</dbReference>
<dbReference type="KEGG" id="thl:TEH_04560"/>
<protein>
    <submittedName>
        <fullName evidence="1">Uncharacterized protein</fullName>
    </submittedName>
</protein>
<dbReference type="AlphaFoldDB" id="A0AAN1VQA0"/>
<evidence type="ECO:0000313" key="1">
    <source>
        <dbReference type="EMBL" id="BAK93783.1"/>
    </source>
</evidence>